<proteinExistence type="inferred from homology"/>
<gene>
    <name evidence="6" type="primary">Pak1_5</name>
    <name evidence="6" type="ORF">ACRARU_R11605</name>
</gene>
<accession>A0A7K7Q2K8</accession>
<dbReference type="AlphaFoldDB" id="A0A7K7Q2K8"/>
<keyword evidence="7" id="KW-1185">Reference proteome</keyword>
<dbReference type="InterPro" id="IPR011009">
    <property type="entry name" value="Kinase-like_dom_sf"/>
</dbReference>
<feature type="non-terminal residue" evidence="6">
    <location>
        <position position="1"/>
    </location>
</feature>
<feature type="domain" description="Protein kinase" evidence="5">
    <location>
        <begin position="1"/>
        <end position="77"/>
    </location>
</feature>
<dbReference type="EMBL" id="VZST01013010">
    <property type="protein sequence ID" value="NWZ73995.1"/>
    <property type="molecule type" value="Genomic_DNA"/>
</dbReference>
<dbReference type="OrthoDB" id="2914378at2759"/>
<dbReference type="Pfam" id="PF00069">
    <property type="entry name" value="Pkinase"/>
    <property type="match status" value="1"/>
</dbReference>
<evidence type="ECO:0000259" key="5">
    <source>
        <dbReference type="PROSITE" id="PS50011"/>
    </source>
</evidence>
<dbReference type="PROSITE" id="PS50011">
    <property type="entry name" value="PROTEIN_KINASE_DOM"/>
    <property type="match status" value="1"/>
</dbReference>
<comment type="similarity">
    <text evidence="1">Belongs to the protein kinase superfamily. STE Ser/Thr protein kinase family. STE20 subfamily.</text>
</comment>
<keyword evidence="3" id="KW-0547">Nucleotide-binding</keyword>
<evidence type="ECO:0000256" key="1">
    <source>
        <dbReference type="ARBA" id="ARBA00008874"/>
    </source>
</evidence>
<dbReference type="PANTHER" id="PTHR45832">
    <property type="entry name" value="SERINE/THREONINE-PROTEIN KINASE SAMKA-RELATED-RELATED"/>
    <property type="match status" value="1"/>
</dbReference>
<organism evidence="6 7">
    <name type="scientific">Acrocephalus arundinaceus</name>
    <name type="common">Great reed-warbler</name>
    <dbReference type="NCBI Taxonomy" id="39621"/>
    <lineage>
        <taxon>Eukaryota</taxon>
        <taxon>Metazoa</taxon>
        <taxon>Chordata</taxon>
        <taxon>Craniata</taxon>
        <taxon>Vertebrata</taxon>
        <taxon>Euteleostomi</taxon>
        <taxon>Archelosauria</taxon>
        <taxon>Archosauria</taxon>
        <taxon>Dinosauria</taxon>
        <taxon>Saurischia</taxon>
        <taxon>Theropoda</taxon>
        <taxon>Coelurosauria</taxon>
        <taxon>Aves</taxon>
        <taxon>Neognathae</taxon>
        <taxon>Neoaves</taxon>
        <taxon>Telluraves</taxon>
        <taxon>Australaves</taxon>
        <taxon>Passeriformes</taxon>
        <taxon>Sylvioidea</taxon>
        <taxon>Sylviidae</taxon>
        <taxon>Acrocephalinae</taxon>
        <taxon>Acrocephalus</taxon>
    </lineage>
</organism>
<sequence>VAIKKIHLHGESSTQETANEIMVMKRNRSPWLVNYLDSFLVYEELWLVMEHMDGGTLEDLINMTHMSEDEISTVSQQ</sequence>
<dbReference type="Gene3D" id="3.30.200.20">
    <property type="entry name" value="Phosphorylase Kinase, domain 1"/>
    <property type="match status" value="1"/>
</dbReference>
<evidence type="ECO:0000256" key="3">
    <source>
        <dbReference type="ARBA" id="ARBA00022741"/>
    </source>
</evidence>
<keyword evidence="6" id="KW-0418">Kinase</keyword>
<reference evidence="6 7" key="1">
    <citation type="submission" date="2019-09" db="EMBL/GenBank/DDBJ databases">
        <title>Bird 10,000 Genomes (B10K) Project - Family phase.</title>
        <authorList>
            <person name="Zhang G."/>
        </authorList>
    </citation>
    <scope>NUCLEOTIDE SEQUENCE [LARGE SCALE GENOMIC DNA]</scope>
    <source>
        <strain evidence="6">OUT-0054</strain>
        <tissue evidence="6">Blood</tissue>
    </source>
</reference>
<dbReference type="SUPFAM" id="SSF56112">
    <property type="entry name" value="Protein kinase-like (PK-like)"/>
    <property type="match status" value="1"/>
</dbReference>
<name>A0A7K7Q2K8_ACRAR</name>
<dbReference type="EC" id="2.7.11.1" evidence="2"/>
<feature type="non-terminal residue" evidence="6">
    <location>
        <position position="77"/>
    </location>
</feature>
<dbReference type="InterPro" id="IPR000719">
    <property type="entry name" value="Prot_kinase_dom"/>
</dbReference>
<dbReference type="GO" id="GO:0004674">
    <property type="term" value="F:protein serine/threonine kinase activity"/>
    <property type="evidence" value="ECO:0007669"/>
    <property type="project" value="UniProtKB-EC"/>
</dbReference>
<dbReference type="Proteomes" id="UP000549775">
    <property type="component" value="Unassembled WGS sequence"/>
</dbReference>
<evidence type="ECO:0000313" key="6">
    <source>
        <dbReference type="EMBL" id="NWZ73995.1"/>
    </source>
</evidence>
<protein>
    <recommendedName>
        <fullName evidence="2">non-specific serine/threonine protein kinase</fullName>
        <ecNumber evidence="2">2.7.11.1</ecNumber>
    </recommendedName>
</protein>
<dbReference type="PANTHER" id="PTHR45832:SF22">
    <property type="entry name" value="SERINE_THREONINE-PROTEIN KINASE SAMKA-RELATED"/>
    <property type="match status" value="1"/>
</dbReference>
<keyword evidence="4" id="KW-0067">ATP-binding</keyword>
<keyword evidence="6" id="KW-0808">Transferase</keyword>
<evidence type="ECO:0000256" key="2">
    <source>
        <dbReference type="ARBA" id="ARBA00012513"/>
    </source>
</evidence>
<dbReference type="GO" id="GO:0005524">
    <property type="term" value="F:ATP binding"/>
    <property type="evidence" value="ECO:0007669"/>
    <property type="project" value="UniProtKB-KW"/>
</dbReference>
<evidence type="ECO:0000256" key="4">
    <source>
        <dbReference type="ARBA" id="ARBA00022840"/>
    </source>
</evidence>
<dbReference type="InterPro" id="IPR051931">
    <property type="entry name" value="PAK3-like"/>
</dbReference>
<evidence type="ECO:0000313" key="7">
    <source>
        <dbReference type="Proteomes" id="UP000549775"/>
    </source>
</evidence>
<comment type="caution">
    <text evidence="6">The sequence shown here is derived from an EMBL/GenBank/DDBJ whole genome shotgun (WGS) entry which is preliminary data.</text>
</comment>